<evidence type="ECO:0000313" key="4">
    <source>
        <dbReference type="Proteomes" id="UP000812287"/>
    </source>
</evidence>
<name>A0A9P8AP73_9AGAR</name>
<sequence>MSQVKLTLRQPPNVEFVHGYPGIPSGGTDRPQAAVKGAIEVRVGPQGVKAKWLRVELRRVEQIPMTGENTFFDYVGPSPVNVWTAPEEWQVLNSSDFPFDIRIPESIPPTLTLEGRVGIKYELIASVCTKGKRGFLRKRKSNVASTQTEIIIDKHDLHSTWPVYCQTDVRRVELDGVSLTVERHQTCYGPGDRVAVFATVRSDNLQTVILRGFELSIRESRTFRAGAFTGGRKTTPTTRVGNIFENKFAINTTLMGGMQHKAELSSTISPSHTTTTLNSARHIDINYVLCVKAIMGTGHPLVMDLPVIMSNWPRSVSQEAIRRIGPAPGLSLLTPHSVITSVEPSPATRHQPTQSQSYGGRPSQPDTGAIKSPVASTFSSSAQPRTNGYVNVKTDEFGYGAGYGHKTTFSKSNSTEDDRKEREKETGSRRPGSSGTVTSTRLTITNASPSEIPDAPRANGRKRSGSGRAWPTAEDEKQLYHRAKARVEQVQGVVARTPSPTPTTSRHSPPPIAQPQPRSPANNNPWPTAEEEKFLAAQAAVQRTQGIEFASPTSDIARPTRNPSISKSLMNGAGSATSSREKKTTSGGRILQYPSAADEKAALKRYNEAKEAVDRTQNVGLVNGVGPGPVAYDSLYPSSSRLSPPTHDEPPPFEAAAGSSSPGFESALQEKARMRRAMEASQPHSPPPPSIDEAPAYGSPPPFASGATSAAAALYASGLSEKELLRRRFEAQDAMAIAMASGSGSGSSLPPPATLPRSISTGAPHSPRPTPAPPTSSSRIMTAAEEKAMLKAKYAMEDQAASPSNIASGSSSSSSAPAPPAPPPLMPRPPAEYIQETQEEDARVSRMVREDASLALDDGGDGDDTLPLPNGNSLGSAVEPRMKPFAPSSNGAAPPPLPPKPLSPPPS</sequence>
<feature type="region of interest" description="Disordered" evidence="1">
    <location>
        <begin position="342"/>
        <end position="530"/>
    </location>
</feature>
<feature type="region of interest" description="Disordered" evidence="1">
    <location>
        <begin position="545"/>
        <end position="591"/>
    </location>
</feature>
<feature type="compositionally biased region" description="Basic and acidic residues" evidence="1">
    <location>
        <begin position="840"/>
        <end position="852"/>
    </location>
</feature>
<dbReference type="InterPro" id="IPR014756">
    <property type="entry name" value="Ig_E-set"/>
</dbReference>
<dbReference type="InterPro" id="IPR014752">
    <property type="entry name" value="Arrestin-like_C"/>
</dbReference>
<feature type="compositionally biased region" description="Basic and acidic residues" evidence="1">
    <location>
        <begin position="414"/>
        <end position="428"/>
    </location>
</feature>
<feature type="domain" description="Arrestin C-terminal-like" evidence="2">
    <location>
        <begin position="177"/>
        <end position="309"/>
    </location>
</feature>
<proteinExistence type="predicted"/>
<accession>A0A9P8AP73</accession>
<dbReference type="SUPFAM" id="SSF81296">
    <property type="entry name" value="E set domains"/>
    <property type="match status" value="1"/>
</dbReference>
<dbReference type="InterPro" id="IPR011022">
    <property type="entry name" value="Arrestin_C-like"/>
</dbReference>
<dbReference type="InterPro" id="IPR053060">
    <property type="entry name" value="Cytokinesis_Signaling_Reg"/>
</dbReference>
<dbReference type="Pfam" id="PF02752">
    <property type="entry name" value="Arrestin_C"/>
    <property type="match status" value="1"/>
</dbReference>
<feature type="region of interest" description="Disordered" evidence="1">
    <location>
        <begin position="740"/>
        <end position="907"/>
    </location>
</feature>
<comment type="caution">
    <text evidence="3">The sequence shown here is derived from an EMBL/GenBank/DDBJ whole genome shotgun (WGS) entry which is preliminary data.</text>
</comment>
<evidence type="ECO:0000259" key="2">
    <source>
        <dbReference type="Pfam" id="PF02752"/>
    </source>
</evidence>
<dbReference type="GO" id="GO:0000917">
    <property type="term" value="P:division septum assembly"/>
    <property type="evidence" value="ECO:0007669"/>
    <property type="project" value="TreeGrafter"/>
</dbReference>
<protein>
    <recommendedName>
        <fullName evidence="2">Arrestin C-terminal-like domain-containing protein</fullName>
    </recommendedName>
</protein>
<keyword evidence="4" id="KW-1185">Reference proteome</keyword>
<feature type="compositionally biased region" description="Basic and acidic residues" evidence="1">
    <location>
        <begin position="668"/>
        <end position="678"/>
    </location>
</feature>
<evidence type="ECO:0000256" key="1">
    <source>
        <dbReference type="SAM" id="MobiDB-lite"/>
    </source>
</evidence>
<dbReference type="Gene3D" id="2.60.40.640">
    <property type="match status" value="1"/>
</dbReference>
<dbReference type="GeneID" id="66103038"/>
<evidence type="ECO:0000313" key="3">
    <source>
        <dbReference type="EMBL" id="KAG7442506.1"/>
    </source>
</evidence>
<dbReference type="EMBL" id="MU250551">
    <property type="protein sequence ID" value="KAG7442506.1"/>
    <property type="molecule type" value="Genomic_DNA"/>
</dbReference>
<reference evidence="3" key="1">
    <citation type="submission" date="2020-11" db="EMBL/GenBank/DDBJ databases">
        <title>Adaptations for nitrogen fixation in a non-lichenized fungal sporocarp promotes dispersal by wood-feeding termites.</title>
        <authorList>
            <consortium name="DOE Joint Genome Institute"/>
            <person name="Koch R.A."/>
            <person name="Yoon G."/>
            <person name="Arayal U."/>
            <person name="Lail K."/>
            <person name="Amirebrahimi M."/>
            <person name="Labutti K."/>
            <person name="Lipzen A."/>
            <person name="Riley R."/>
            <person name="Barry K."/>
            <person name="Henrissat B."/>
            <person name="Grigoriev I.V."/>
            <person name="Herr J.R."/>
            <person name="Aime M.C."/>
        </authorList>
    </citation>
    <scope>NUCLEOTIDE SEQUENCE</scope>
    <source>
        <strain evidence="3">MCA 3950</strain>
    </source>
</reference>
<feature type="compositionally biased region" description="Polar residues" evidence="1">
    <location>
        <begin position="431"/>
        <end position="449"/>
    </location>
</feature>
<feature type="compositionally biased region" description="Polar residues" evidence="1">
    <location>
        <begin position="561"/>
        <end position="578"/>
    </location>
</feature>
<dbReference type="PANTHER" id="PTHR36419">
    <property type="entry name" value="ARRESTIN FAMILY PROTEIN 1"/>
    <property type="match status" value="1"/>
</dbReference>
<dbReference type="Proteomes" id="UP000812287">
    <property type="component" value="Unassembled WGS sequence"/>
</dbReference>
<feature type="compositionally biased region" description="Polar residues" evidence="1">
    <location>
        <begin position="374"/>
        <end position="389"/>
    </location>
</feature>
<dbReference type="GO" id="GO:0000935">
    <property type="term" value="C:division septum"/>
    <property type="evidence" value="ECO:0007669"/>
    <property type="project" value="TreeGrafter"/>
</dbReference>
<feature type="compositionally biased region" description="Low complexity" evidence="1">
    <location>
        <begin position="619"/>
        <end position="645"/>
    </location>
</feature>
<feature type="compositionally biased region" description="Polar residues" evidence="1">
    <location>
        <begin position="342"/>
        <end position="358"/>
    </location>
</feature>
<feature type="compositionally biased region" description="Low complexity" evidence="1">
    <location>
        <begin position="800"/>
        <end position="816"/>
    </location>
</feature>
<feature type="compositionally biased region" description="Pro residues" evidence="1">
    <location>
        <begin position="817"/>
        <end position="830"/>
    </location>
</feature>
<organism evidence="3 4">
    <name type="scientific">Guyanagaster necrorhizus</name>
    <dbReference type="NCBI Taxonomy" id="856835"/>
    <lineage>
        <taxon>Eukaryota</taxon>
        <taxon>Fungi</taxon>
        <taxon>Dikarya</taxon>
        <taxon>Basidiomycota</taxon>
        <taxon>Agaricomycotina</taxon>
        <taxon>Agaricomycetes</taxon>
        <taxon>Agaricomycetidae</taxon>
        <taxon>Agaricales</taxon>
        <taxon>Marasmiineae</taxon>
        <taxon>Physalacriaceae</taxon>
        <taxon>Guyanagaster</taxon>
    </lineage>
</organism>
<feature type="compositionally biased region" description="Pro residues" evidence="1">
    <location>
        <begin position="893"/>
        <end position="907"/>
    </location>
</feature>
<gene>
    <name evidence="3" type="ORF">BT62DRAFT_385573</name>
</gene>
<dbReference type="AlphaFoldDB" id="A0A9P8AP73"/>
<dbReference type="OrthoDB" id="4001642at2759"/>
<feature type="compositionally biased region" description="Low complexity" evidence="1">
    <location>
        <begin position="496"/>
        <end position="507"/>
    </location>
</feature>
<dbReference type="PANTHER" id="PTHR36419:SF1">
    <property type="entry name" value="RHO1 GEF LOCALIZING PROTEIN 1"/>
    <property type="match status" value="1"/>
</dbReference>
<feature type="region of interest" description="Disordered" evidence="1">
    <location>
        <begin position="619"/>
        <end position="708"/>
    </location>
</feature>
<feature type="compositionally biased region" description="Pro residues" evidence="1">
    <location>
        <begin position="508"/>
        <end position="518"/>
    </location>
</feature>
<dbReference type="RefSeq" id="XP_043036006.1">
    <property type="nucleotide sequence ID" value="XM_043180742.1"/>
</dbReference>